<feature type="transmembrane region" description="Helical" evidence="6">
    <location>
        <begin position="44"/>
        <end position="63"/>
    </location>
</feature>
<evidence type="ECO:0000313" key="8">
    <source>
        <dbReference type="Proteomes" id="UP000257014"/>
    </source>
</evidence>
<organism evidence="7 8">
    <name type="scientific">Caldibacillus debilis</name>
    <dbReference type="NCBI Taxonomy" id="301148"/>
    <lineage>
        <taxon>Bacteria</taxon>
        <taxon>Bacillati</taxon>
        <taxon>Bacillota</taxon>
        <taxon>Bacilli</taxon>
        <taxon>Bacillales</taxon>
        <taxon>Bacillaceae</taxon>
        <taxon>Caldibacillus</taxon>
    </lineage>
</organism>
<keyword evidence="4 6" id="KW-1133">Transmembrane helix</keyword>
<reference evidence="7 8" key="1">
    <citation type="submission" date="2018-03" db="EMBL/GenBank/DDBJ databases">
        <authorList>
            <person name="Keele B.F."/>
        </authorList>
    </citation>
    <scope>NUCLEOTIDE SEQUENCE [LARGE SCALE GENOMIC DNA]</scope>
    <source>
        <strain evidence="7">ZCTH4_d</strain>
    </source>
</reference>
<evidence type="ECO:0000313" key="7">
    <source>
        <dbReference type="EMBL" id="REJ29055.1"/>
    </source>
</evidence>
<dbReference type="EMBL" id="QEWE01000015">
    <property type="protein sequence ID" value="REJ29055.1"/>
    <property type="molecule type" value="Genomic_DNA"/>
</dbReference>
<protein>
    <submittedName>
        <fullName evidence="7">ATP synthase subunit</fullName>
    </submittedName>
</protein>
<dbReference type="AlphaFoldDB" id="A0A3E0K5A1"/>
<comment type="caution">
    <text evidence="7">The sequence shown here is derived from an EMBL/GenBank/DDBJ whole genome shotgun (WGS) entry which is preliminary data.</text>
</comment>
<feature type="transmembrane region" description="Helical" evidence="6">
    <location>
        <begin position="21"/>
        <end position="38"/>
    </location>
</feature>
<comment type="subcellular location">
    <subcellularLocation>
        <location evidence="1">Cell membrane</location>
        <topology evidence="1">Multi-pass membrane protein</topology>
    </subcellularLocation>
</comment>
<dbReference type="Proteomes" id="UP000257014">
    <property type="component" value="Unassembled WGS sequence"/>
</dbReference>
<dbReference type="PANTHER" id="PTHR40035">
    <property type="entry name" value="ATP SYNTHASE PROTEIN I"/>
    <property type="match status" value="1"/>
</dbReference>
<keyword evidence="2" id="KW-1003">Cell membrane</keyword>
<gene>
    <name evidence="7" type="ORF">C6P37_07430</name>
</gene>
<dbReference type="PANTHER" id="PTHR40035:SF1">
    <property type="entry name" value="ATP SYNTHASE PROTEIN I"/>
    <property type="match status" value="1"/>
</dbReference>
<feature type="transmembrane region" description="Helical" evidence="6">
    <location>
        <begin position="84"/>
        <end position="101"/>
    </location>
</feature>
<dbReference type="GO" id="GO:0005886">
    <property type="term" value="C:plasma membrane"/>
    <property type="evidence" value="ECO:0007669"/>
    <property type="project" value="UniProtKB-SubCell"/>
</dbReference>
<evidence type="ECO:0000256" key="2">
    <source>
        <dbReference type="ARBA" id="ARBA00022475"/>
    </source>
</evidence>
<dbReference type="InterPro" id="IPR039072">
    <property type="entry name" value="ATP_synth_I_Bacilli"/>
</dbReference>
<dbReference type="InterPro" id="IPR005598">
    <property type="entry name" value="ATP_synth_I"/>
</dbReference>
<keyword evidence="3 6" id="KW-0812">Transmembrane</keyword>
<sequence length="139" mass="16027">MLFLFSGVFLMDDIHKLYQRYRRLLLFLSGIYLFGIALTPYRAVFAGLLLGTLFSFYNLRLMVRKAVRLSEAVEAGRNMADMGTFSRMAAAVLAVLVAIRFPEHFHLLSTAVGVFSLYIILFLDSLIHLIYRLIQREER</sequence>
<evidence type="ECO:0000256" key="3">
    <source>
        <dbReference type="ARBA" id="ARBA00022692"/>
    </source>
</evidence>
<accession>A0A3E0K5A1</accession>
<evidence type="ECO:0000256" key="4">
    <source>
        <dbReference type="ARBA" id="ARBA00022989"/>
    </source>
</evidence>
<evidence type="ECO:0000256" key="5">
    <source>
        <dbReference type="ARBA" id="ARBA00023136"/>
    </source>
</evidence>
<proteinExistence type="predicted"/>
<feature type="transmembrane region" description="Helical" evidence="6">
    <location>
        <begin position="107"/>
        <end position="131"/>
    </location>
</feature>
<dbReference type="Pfam" id="PF03899">
    <property type="entry name" value="ATP-synt_I"/>
    <property type="match status" value="1"/>
</dbReference>
<evidence type="ECO:0000256" key="6">
    <source>
        <dbReference type="SAM" id="Phobius"/>
    </source>
</evidence>
<name>A0A3E0K5A1_9BACI</name>
<evidence type="ECO:0000256" key="1">
    <source>
        <dbReference type="ARBA" id="ARBA00004651"/>
    </source>
</evidence>
<keyword evidence="5 6" id="KW-0472">Membrane</keyword>